<dbReference type="CDD" id="cd06261">
    <property type="entry name" value="TM_PBP2"/>
    <property type="match status" value="1"/>
</dbReference>
<protein>
    <submittedName>
        <fullName evidence="9">Raffinose/stachyose/melibiose transport system permease protein</fullName>
    </submittedName>
</protein>
<dbReference type="Proteomes" id="UP000755585">
    <property type="component" value="Unassembled WGS sequence"/>
</dbReference>
<keyword evidence="2 7" id="KW-0813">Transport</keyword>
<sequence>MIAQVEEEVGVSTPPETPDRRRLALSDYLWALPALILVVGVIHAGIAANAFYSLFDWSGVGSPSDFVGGANYTKLLQDPIFWQALRNTLVFAVATVAIQLTLGLALAVLVRTKVRLRGLLRTMVFVPVVLAPAVVATSFRILLTPDGGFNHLLWGLGLGGFDQAWLADPRTAFGAIILINVWQYTGYSFLIYDAAIGQIDRGLFEAARIDGATTWQLNTAVVAPMLRGSHLVLIVLGFISSLKMFDLVFLTTGGGPGTTTQVLTGYIYKQVIAQFHAGYGAALSIVLVLTALVFSILQVRLSTSESR</sequence>
<proteinExistence type="inferred from homology"/>
<evidence type="ECO:0000313" key="9">
    <source>
        <dbReference type="EMBL" id="MBP2354985.1"/>
    </source>
</evidence>
<evidence type="ECO:0000256" key="5">
    <source>
        <dbReference type="ARBA" id="ARBA00022989"/>
    </source>
</evidence>
<name>A0ABS4UTL1_9ACTN</name>
<evidence type="ECO:0000256" key="1">
    <source>
        <dbReference type="ARBA" id="ARBA00004651"/>
    </source>
</evidence>
<keyword evidence="4 7" id="KW-0812">Transmembrane</keyword>
<comment type="caution">
    <text evidence="9">The sequence shown here is derived from an EMBL/GenBank/DDBJ whole genome shotgun (WGS) entry which is preliminary data.</text>
</comment>
<dbReference type="PROSITE" id="PS50928">
    <property type="entry name" value="ABC_TM1"/>
    <property type="match status" value="1"/>
</dbReference>
<feature type="transmembrane region" description="Helical" evidence="7">
    <location>
        <begin position="122"/>
        <end position="143"/>
    </location>
</feature>
<evidence type="ECO:0000256" key="4">
    <source>
        <dbReference type="ARBA" id="ARBA00022692"/>
    </source>
</evidence>
<organism evidence="9 10">
    <name type="scientific">Kribbella aluminosa</name>
    <dbReference type="NCBI Taxonomy" id="416017"/>
    <lineage>
        <taxon>Bacteria</taxon>
        <taxon>Bacillati</taxon>
        <taxon>Actinomycetota</taxon>
        <taxon>Actinomycetes</taxon>
        <taxon>Propionibacteriales</taxon>
        <taxon>Kribbellaceae</taxon>
        <taxon>Kribbella</taxon>
    </lineage>
</organism>
<dbReference type="InterPro" id="IPR000515">
    <property type="entry name" value="MetI-like"/>
</dbReference>
<keyword evidence="3" id="KW-1003">Cell membrane</keyword>
<evidence type="ECO:0000256" key="7">
    <source>
        <dbReference type="RuleBase" id="RU363032"/>
    </source>
</evidence>
<reference evidence="9 10" key="1">
    <citation type="submission" date="2021-03" db="EMBL/GenBank/DDBJ databases">
        <title>Sequencing the genomes of 1000 actinobacteria strains.</title>
        <authorList>
            <person name="Klenk H.-P."/>
        </authorList>
    </citation>
    <scope>NUCLEOTIDE SEQUENCE [LARGE SCALE GENOMIC DNA]</scope>
    <source>
        <strain evidence="9 10">DSM 18824</strain>
    </source>
</reference>
<evidence type="ECO:0000256" key="2">
    <source>
        <dbReference type="ARBA" id="ARBA00022448"/>
    </source>
</evidence>
<feature type="transmembrane region" description="Helical" evidence="7">
    <location>
        <begin position="28"/>
        <end position="52"/>
    </location>
</feature>
<dbReference type="SUPFAM" id="SSF161098">
    <property type="entry name" value="MetI-like"/>
    <property type="match status" value="1"/>
</dbReference>
<dbReference type="Pfam" id="PF00528">
    <property type="entry name" value="BPD_transp_1"/>
    <property type="match status" value="1"/>
</dbReference>
<accession>A0ABS4UTL1</accession>
<feature type="domain" description="ABC transmembrane type-1" evidence="8">
    <location>
        <begin position="85"/>
        <end position="298"/>
    </location>
</feature>
<evidence type="ECO:0000313" key="10">
    <source>
        <dbReference type="Proteomes" id="UP000755585"/>
    </source>
</evidence>
<feature type="transmembrane region" description="Helical" evidence="7">
    <location>
        <begin position="271"/>
        <end position="297"/>
    </location>
</feature>
<dbReference type="InterPro" id="IPR051393">
    <property type="entry name" value="ABC_transporter_permease"/>
</dbReference>
<dbReference type="InterPro" id="IPR035906">
    <property type="entry name" value="MetI-like_sf"/>
</dbReference>
<dbReference type="PANTHER" id="PTHR30193:SF37">
    <property type="entry name" value="INNER MEMBRANE ABC TRANSPORTER PERMEASE PROTEIN YCJO"/>
    <property type="match status" value="1"/>
</dbReference>
<dbReference type="PANTHER" id="PTHR30193">
    <property type="entry name" value="ABC TRANSPORTER PERMEASE PROTEIN"/>
    <property type="match status" value="1"/>
</dbReference>
<feature type="transmembrane region" description="Helical" evidence="7">
    <location>
        <begin position="89"/>
        <end position="110"/>
    </location>
</feature>
<evidence type="ECO:0000256" key="6">
    <source>
        <dbReference type="ARBA" id="ARBA00023136"/>
    </source>
</evidence>
<feature type="transmembrane region" description="Helical" evidence="7">
    <location>
        <begin position="172"/>
        <end position="192"/>
    </location>
</feature>
<gene>
    <name evidence="9" type="ORF">JOF29_006095</name>
</gene>
<comment type="subcellular location">
    <subcellularLocation>
        <location evidence="1 7">Cell membrane</location>
        <topology evidence="1 7">Multi-pass membrane protein</topology>
    </subcellularLocation>
</comment>
<evidence type="ECO:0000259" key="8">
    <source>
        <dbReference type="PROSITE" id="PS50928"/>
    </source>
</evidence>
<dbReference type="EMBL" id="JAGINT010000002">
    <property type="protein sequence ID" value="MBP2354985.1"/>
    <property type="molecule type" value="Genomic_DNA"/>
</dbReference>
<keyword evidence="5 7" id="KW-1133">Transmembrane helix</keyword>
<feature type="transmembrane region" description="Helical" evidence="7">
    <location>
        <begin position="231"/>
        <end position="251"/>
    </location>
</feature>
<comment type="similarity">
    <text evidence="7">Belongs to the binding-protein-dependent transport system permease family.</text>
</comment>
<evidence type="ECO:0000256" key="3">
    <source>
        <dbReference type="ARBA" id="ARBA00022475"/>
    </source>
</evidence>
<dbReference type="Gene3D" id="1.10.3720.10">
    <property type="entry name" value="MetI-like"/>
    <property type="match status" value="1"/>
</dbReference>
<keyword evidence="10" id="KW-1185">Reference proteome</keyword>
<keyword evidence="6 7" id="KW-0472">Membrane</keyword>
<dbReference type="RefSeq" id="WP_209697712.1">
    <property type="nucleotide sequence ID" value="NZ_BAAAVU010000015.1"/>
</dbReference>